<evidence type="ECO:0000256" key="4">
    <source>
        <dbReference type="ARBA" id="ARBA00021397"/>
    </source>
</evidence>
<evidence type="ECO:0000313" key="9">
    <source>
        <dbReference type="Proteomes" id="UP000835052"/>
    </source>
</evidence>
<protein>
    <recommendedName>
        <fullName evidence="4">Inheritance of peroxisomes protein 1</fullName>
    </recommendedName>
</protein>
<dbReference type="EMBL" id="CAJGYM010000004">
    <property type="protein sequence ID" value="CAD6186268.1"/>
    <property type="molecule type" value="Genomic_DNA"/>
</dbReference>
<dbReference type="OrthoDB" id="20821at2759"/>
<comment type="caution">
    <text evidence="8">The sequence shown here is derived from an EMBL/GenBank/DDBJ whole genome shotgun (WGS) entry which is preliminary data.</text>
</comment>
<keyword evidence="9" id="KW-1185">Reference proteome</keyword>
<evidence type="ECO:0000259" key="7">
    <source>
        <dbReference type="SMART" id="SM00745"/>
    </source>
</evidence>
<dbReference type="InterPro" id="IPR007330">
    <property type="entry name" value="MIT_dom"/>
</dbReference>
<dbReference type="SMART" id="SM00745">
    <property type="entry name" value="MIT"/>
    <property type="match status" value="1"/>
</dbReference>
<proteinExistence type="inferred from homology"/>
<dbReference type="InterPro" id="IPR024758">
    <property type="entry name" value="Inp1"/>
</dbReference>
<feature type="compositionally biased region" description="Basic and acidic residues" evidence="6">
    <location>
        <begin position="84"/>
        <end position="101"/>
    </location>
</feature>
<reference evidence="8" key="1">
    <citation type="submission" date="2020-10" db="EMBL/GenBank/DDBJ databases">
        <authorList>
            <person name="Kikuchi T."/>
        </authorList>
    </citation>
    <scope>NUCLEOTIDE SEQUENCE</scope>
    <source>
        <strain evidence="8">NKZ352</strain>
    </source>
</reference>
<dbReference type="PANTHER" id="PTHR21068:SF43">
    <property type="entry name" value="SPARTIN"/>
    <property type="match status" value="1"/>
</dbReference>
<dbReference type="Proteomes" id="UP000835052">
    <property type="component" value="Unassembled WGS sequence"/>
</dbReference>
<dbReference type="GO" id="GO:0005780">
    <property type="term" value="C:extrinsic component of intraperoxisomal membrane"/>
    <property type="evidence" value="ECO:0007669"/>
    <property type="project" value="InterPro"/>
</dbReference>
<comment type="similarity">
    <text evidence="3">Belongs to the INP1 family.</text>
</comment>
<evidence type="ECO:0000256" key="5">
    <source>
        <dbReference type="ARBA" id="ARBA00023136"/>
    </source>
</evidence>
<evidence type="ECO:0000256" key="1">
    <source>
        <dbReference type="ARBA" id="ARBA00003594"/>
    </source>
</evidence>
<dbReference type="GO" id="GO:0051301">
    <property type="term" value="P:cell division"/>
    <property type="evidence" value="ECO:0007669"/>
    <property type="project" value="TreeGrafter"/>
</dbReference>
<evidence type="ECO:0000256" key="2">
    <source>
        <dbReference type="ARBA" id="ARBA00004184"/>
    </source>
</evidence>
<feature type="domain" description="MIT" evidence="7">
    <location>
        <begin position="14"/>
        <end position="82"/>
    </location>
</feature>
<evidence type="ECO:0000256" key="3">
    <source>
        <dbReference type="ARBA" id="ARBA00010707"/>
    </source>
</evidence>
<dbReference type="GO" id="GO:0045033">
    <property type="term" value="P:peroxisome inheritance"/>
    <property type="evidence" value="ECO:0007669"/>
    <property type="project" value="InterPro"/>
</dbReference>
<keyword evidence="5" id="KW-0472">Membrane</keyword>
<dbReference type="InterPro" id="IPR009686">
    <property type="entry name" value="Senescence/spartin_C"/>
</dbReference>
<dbReference type="InterPro" id="IPR045036">
    <property type="entry name" value="Spartin-like"/>
</dbReference>
<accession>A0A8S1GTR6</accession>
<name>A0A8S1GTR6_9PELO</name>
<dbReference type="GO" id="GO:0005886">
    <property type="term" value="C:plasma membrane"/>
    <property type="evidence" value="ECO:0007669"/>
    <property type="project" value="TreeGrafter"/>
</dbReference>
<sequence>MLSFLWKSSGTEVSDSLFSEAYACLEQGLCYDEVDDYENTLLMYERGLNLIKEAEKAKNAKKSELYNNLMEAKNSVKNRIEALKKDGPRPKQHTAKEKEANGEVNIPENKDKEALRNQLSSFGDGEAELIYFLPQGVQLFTIDGDQTTAPTPPTSLEILRLAPGDVDSSAYEMDEPSAFIQVGPWVYPLMKEKSPILRNEFGAYVVPNPTPEKPNMMVAILLPNDLDKKLIDEFDEVLRLFGNLRDQEVAKELSTEENTRLSHQIANFLVFTGQRIAWGVETTAVHIVSHVEDRGDKYRQTIEPALKPMTVSPVVKGSVVYMHKGSKVVAKCTKYLLNKVGDMGVAIGKKLADSANKTFGDGGTGGLVTGAIAIIGGGITGAGTVWMSLENGSKTLCKSIANQTVQNVKIKYGDEASETTHHALHAAGHGSLAAFQLWDLGPRSIAGRVARKAGIQIVTDLHGKRVKITEVEPISEKKKIE</sequence>
<feature type="region of interest" description="Disordered" evidence="6">
    <location>
        <begin position="84"/>
        <end position="106"/>
    </location>
</feature>
<dbReference type="PANTHER" id="PTHR21068">
    <property type="entry name" value="SPARTIN"/>
    <property type="match status" value="1"/>
</dbReference>
<dbReference type="GO" id="GO:0030514">
    <property type="term" value="P:negative regulation of BMP signaling pathway"/>
    <property type="evidence" value="ECO:0007669"/>
    <property type="project" value="TreeGrafter"/>
</dbReference>
<organism evidence="8 9">
    <name type="scientific">Caenorhabditis auriculariae</name>
    <dbReference type="NCBI Taxonomy" id="2777116"/>
    <lineage>
        <taxon>Eukaryota</taxon>
        <taxon>Metazoa</taxon>
        <taxon>Ecdysozoa</taxon>
        <taxon>Nematoda</taxon>
        <taxon>Chromadorea</taxon>
        <taxon>Rhabditida</taxon>
        <taxon>Rhabditina</taxon>
        <taxon>Rhabditomorpha</taxon>
        <taxon>Rhabditoidea</taxon>
        <taxon>Rhabditidae</taxon>
        <taxon>Peloderinae</taxon>
        <taxon>Caenorhabditis</taxon>
    </lineage>
</organism>
<dbReference type="Pfam" id="PF06911">
    <property type="entry name" value="Senescence"/>
    <property type="match status" value="1"/>
</dbReference>
<gene>
    <name evidence="8" type="ORF">CAUJ_LOCUS2187</name>
</gene>
<comment type="subcellular location">
    <subcellularLocation>
        <location evidence="2">Endomembrane system</location>
        <topology evidence="2">Peripheral membrane protein</topology>
    </subcellularLocation>
</comment>
<dbReference type="AlphaFoldDB" id="A0A8S1GTR6"/>
<comment type="function">
    <text evidence="1">Required for peroxisome inheritance.</text>
</comment>
<evidence type="ECO:0000256" key="6">
    <source>
        <dbReference type="SAM" id="MobiDB-lite"/>
    </source>
</evidence>
<dbReference type="GO" id="GO:0012505">
    <property type="term" value="C:endomembrane system"/>
    <property type="evidence" value="ECO:0007669"/>
    <property type="project" value="UniProtKB-SubCell"/>
</dbReference>
<evidence type="ECO:0000313" key="8">
    <source>
        <dbReference type="EMBL" id="CAD6186268.1"/>
    </source>
</evidence>
<dbReference type="Pfam" id="PF12634">
    <property type="entry name" value="Inp1"/>
    <property type="match status" value="1"/>
</dbReference>